<sequence>MALTSHQEQQLQILLEKQAIQELIHAYCNAADRRDQDKMRSLYHPDAIDDHGGFFQGLAMEFIDRLPDIQAPMEILHHNVTTVNIKLDGDYAEGEVYVLAFHKVKTDGEPFDLLIGGRYFDKYEKRDGVWKFSHRAVVADWVNVHNPSIVDLNSPIVEGSRLGKAGTDDPSYEFFSLLRRGQR</sequence>
<feature type="domain" description="SnoaL-like" evidence="1">
    <location>
        <begin position="14"/>
        <end position="135"/>
    </location>
</feature>
<accession>A0A2K9LLG8</accession>
<dbReference type="OrthoDB" id="581683at2"/>
<reference evidence="3" key="1">
    <citation type="submission" date="2017-08" db="EMBL/GenBank/DDBJ databases">
        <title>Direct submision.</title>
        <authorList>
            <person name="Kim S.-J."/>
            <person name="Rhee S.-K."/>
        </authorList>
    </citation>
    <scope>NUCLEOTIDE SEQUENCE [LARGE SCALE GENOMIC DNA]</scope>
    <source>
        <strain evidence="3">GI5</strain>
    </source>
</reference>
<keyword evidence="3" id="KW-1185">Reference proteome</keyword>
<dbReference type="Gene3D" id="3.10.450.50">
    <property type="match status" value="1"/>
</dbReference>
<dbReference type="InterPro" id="IPR032710">
    <property type="entry name" value="NTF2-like_dom_sf"/>
</dbReference>
<organism evidence="2 3">
    <name type="scientific">Ketobacter alkanivorans</name>
    <dbReference type="NCBI Taxonomy" id="1917421"/>
    <lineage>
        <taxon>Bacteria</taxon>
        <taxon>Pseudomonadati</taxon>
        <taxon>Pseudomonadota</taxon>
        <taxon>Gammaproteobacteria</taxon>
        <taxon>Pseudomonadales</taxon>
        <taxon>Ketobacteraceae</taxon>
        <taxon>Ketobacter</taxon>
    </lineage>
</organism>
<dbReference type="Pfam" id="PF13577">
    <property type="entry name" value="SnoaL_4"/>
    <property type="match status" value="1"/>
</dbReference>
<evidence type="ECO:0000259" key="1">
    <source>
        <dbReference type="Pfam" id="PF13577"/>
    </source>
</evidence>
<dbReference type="KEGG" id="kak:Kalk_12395"/>
<dbReference type="RefSeq" id="WP_101894556.1">
    <property type="nucleotide sequence ID" value="NZ_CP022684.1"/>
</dbReference>
<dbReference type="SUPFAM" id="SSF54427">
    <property type="entry name" value="NTF2-like"/>
    <property type="match status" value="1"/>
</dbReference>
<dbReference type="InterPro" id="IPR037401">
    <property type="entry name" value="SnoaL-like"/>
</dbReference>
<proteinExistence type="predicted"/>
<dbReference type="AlphaFoldDB" id="A0A2K9LLG8"/>
<gene>
    <name evidence="2" type="ORF">Kalk_12395</name>
</gene>
<name>A0A2K9LLG8_9GAMM</name>
<dbReference type="EMBL" id="CP022684">
    <property type="protein sequence ID" value="AUM13178.1"/>
    <property type="molecule type" value="Genomic_DNA"/>
</dbReference>
<protein>
    <recommendedName>
        <fullName evidence="1">SnoaL-like domain-containing protein</fullName>
    </recommendedName>
</protein>
<evidence type="ECO:0000313" key="2">
    <source>
        <dbReference type="EMBL" id="AUM13178.1"/>
    </source>
</evidence>
<dbReference type="CDD" id="cd00531">
    <property type="entry name" value="NTF2_like"/>
    <property type="match status" value="1"/>
</dbReference>
<dbReference type="Proteomes" id="UP000235116">
    <property type="component" value="Chromosome"/>
</dbReference>
<evidence type="ECO:0000313" key="3">
    <source>
        <dbReference type="Proteomes" id="UP000235116"/>
    </source>
</evidence>